<organism evidence="2 3">
    <name type="scientific">Acinetobacter venetianus (strain ATCC 31012 / DSM 23050 / BCRC 14357 / CCUG 45561 / CIP 110063 / KCTC 2702 / LMG 19082 / RAG-1)</name>
    <dbReference type="NCBI Taxonomy" id="1191460"/>
    <lineage>
        <taxon>Bacteria</taxon>
        <taxon>Pseudomonadati</taxon>
        <taxon>Pseudomonadota</taxon>
        <taxon>Gammaproteobacteria</taxon>
        <taxon>Moraxellales</taxon>
        <taxon>Moraxellaceae</taxon>
        <taxon>Acinetobacter</taxon>
    </lineage>
</organism>
<name>N9A114_ACIVR</name>
<gene>
    <name evidence="2" type="ORF">F959_01578</name>
</gene>
<feature type="transmembrane region" description="Helical" evidence="1">
    <location>
        <begin position="14"/>
        <end position="33"/>
    </location>
</feature>
<dbReference type="PATRIC" id="fig|1191460.12.peg.1562"/>
<keyword evidence="3" id="KW-1185">Reference proteome</keyword>
<dbReference type="EMBL" id="APPO01000011">
    <property type="protein sequence ID" value="ENV37455.1"/>
    <property type="molecule type" value="Genomic_DNA"/>
</dbReference>
<sequence>MFIFEEGREAYNKFMTTILTQTIFGGIAFLLLYKSNVLKLAFNHVPFYIFTVFIWVAFAFWIVNAYIEFNNSYKCYLYPKVKGVQFLEFSRNEAIKISEI</sequence>
<evidence type="ECO:0000256" key="1">
    <source>
        <dbReference type="SAM" id="Phobius"/>
    </source>
</evidence>
<evidence type="ECO:0000313" key="2">
    <source>
        <dbReference type="EMBL" id="ENV37455.1"/>
    </source>
</evidence>
<keyword evidence="1" id="KW-1133">Transmembrane helix</keyword>
<accession>N9A114</accession>
<feature type="transmembrane region" description="Helical" evidence="1">
    <location>
        <begin position="45"/>
        <end position="67"/>
    </location>
</feature>
<keyword evidence="1" id="KW-0472">Membrane</keyword>
<comment type="caution">
    <text evidence="2">The sequence shown here is derived from an EMBL/GenBank/DDBJ whole genome shotgun (WGS) entry which is preliminary data.</text>
</comment>
<reference evidence="2 3" key="1">
    <citation type="submission" date="2013-02" db="EMBL/GenBank/DDBJ databases">
        <title>The Genome Sequence of Acinetobacter venetianus CIP 110063.</title>
        <authorList>
            <consortium name="The Broad Institute Genome Sequencing Platform"/>
            <consortium name="The Broad Institute Genome Sequencing Center for Infectious Disease"/>
            <person name="Cerqueira G."/>
            <person name="Feldgarden M."/>
            <person name="Courvalin P."/>
            <person name="Perichon B."/>
            <person name="Grillot-Courvalin C."/>
            <person name="Clermont D."/>
            <person name="Rocha E."/>
            <person name="Yoon E.-J."/>
            <person name="Nemec A."/>
            <person name="Walker B."/>
            <person name="Young S.K."/>
            <person name="Zeng Q."/>
            <person name="Gargeya S."/>
            <person name="Fitzgerald M."/>
            <person name="Haas B."/>
            <person name="Abouelleil A."/>
            <person name="Alvarado L."/>
            <person name="Arachchi H.M."/>
            <person name="Berlin A.M."/>
            <person name="Chapman S.B."/>
            <person name="Dewar J."/>
            <person name="Goldberg J."/>
            <person name="Griggs A."/>
            <person name="Gujja S."/>
            <person name="Hansen M."/>
            <person name="Howarth C."/>
            <person name="Imamovic A."/>
            <person name="Larimer J."/>
            <person name="McCowan C."/>
            <person name="Murphy C."/>
            <person name="Neiman D."/>
            <person name="Pearson M."/>
            <person name="Priest M."/>
            <person name="Roberts A."/>
            <person name="Saif S."/>
            <person name="Shea T."/>
            <person name="Sisk P."/>
            <person name="Sykes S."/>
            <person name="Wortman J."/>
            <person name="Nusbaum C."/>
            <person name="Birren B."/>
        </authorList>
    </citation>
    <scope>NUCLEOTIDE SEQUENCE [LARGE SCALE GENOMIC DNA]</scope>
    <source>
        <strain evidence="3">ATCC 31012 / DSM 23050 / BCRC 14357 / CCUG 45561 / CIP 110063 / KCTC 2702 / LMG 19082 / RAG-1</strain>
    </source>
</reference>
<dbReference type="HOGENOM" id="CLU_150456_0_0_6"/>
<dbReference type="Proteomes" id="UP000018445">
    <property type="component" value="Unassembled WGS sequence"/>
</dbReference>
<dbReference type="eggNOG" id="ENOG5031SN3">
    <property type="taxonomic scope" value="Bacteria"/>
</dbReference>
<protein>
    <submittedName>
        <fullName evidence="2">Uncharacterized protein</fullName>
    </submittedName>
</protein>
<keyword evidence="1" id="KW-0812">Transmembrane</keyword>
<dbReference type="AlphaFoldDB" id="N9A114"/>
<proteinExistence type="predicted"/>
<evidence type="ECO:0000313" key="3">
    <source>
        <dbReference type="Proteomes" id="UP000018445"/>
    </source>
</evidence>